<evidence type="ECO:0000313" key="6">
    <source>
        <dbReference type="EMBL" id="QTR45425.1"/>
    </source>
</evidence>
<proteinExistence type="predicted"/>
<dbReference type="Pfam" id="PF05128">
    <property type="entry name" value="DUF697"/>
    <property type="match status" value="1"/>
</dbReference>
<accession>A0ABX7WPL6</accession>
<feature type="transmembrane region" description="Helical" evidence="5">
    <location>
        <begin position="91"/>
        <end position="112"/>
    </location>
</feature>
<evidence type="ECO:0000256" key="5">
    <source>
        <dbReference type="SAM" id="Phobius"/>
    </source>
</evidence>
<evidence type="ECO:0000256" key="3">
    <source>
        <dbReference type="ARBA" id="ARBA00022989"/>
    </source>
</evidence>
<dbReference type="RefSeq" id="WP_210221836.1">
    <property type="nucleotide sequence ID" value="NZ_CP072801.1"/>
</dbReference>
<evidence type="ECO:0000256" key="1">
    <source>
        <dbReference type="ARBA" id="ARBA00004141"/>
    </source>
</evidence>
<comment type="subcellular location">
    <subcellularLocation>
        <location evidence="1">Membrane</location>
        <topology evidence="1">Multi-pass membrane protein</topology>
    </subcellularLocation>
</comment>
<gene>
    <name evidence="6" type="ORF">J9253_15650</name>
</gene>
<keyword evidence="2 5" id="KW-0812">Transmembrane</keyword>
<feature type="transmembrane region" description="Helical" evidence="5">
    <location>
        <begin position="118"/>
        <end position="137"/>
    </location>
</feature>
<evidence type="ECO:0000256" key="4">
    <source>
        <dbReference type="ARBA" id="ARBA00023136"/>
    </source>
</evidence>
<organism evidence="6 7">
    <name type="scientific">Thiothrix litoralis</name>
    <dbReference type="NCBI Taxonomy" id="2891210"/>
    <lineage>
        <taxon>Bacteria</taxon>
        <taxon>Pseudomonadati</taxon>
        <taxon>Pseudomonadota</taxon>
        <taxon>Gammaproteobacteria</taxon>
        <taxon>Thiotrichales</taxon>
        <taxon>Thiotrichaceae</taxon>
        <taxon>Thiothrix</taxon>
    </lineage>
</organism>
<dbReference type="InterPro" id="IPR021147">
    <property type="entry name" value="DUF697"/>
</dbReference>
<dbReference type="Proteomes" id="UP000672039">
    <property type="component" value="Chromosome"/>
</dbReference>
<keyword evidence="4 5" id="KW-0472">Membrane</keyword>
<name>A0ABX7WPL6_9GAMM</name>
<reference evidence="6 7" key="1">
    <citation type="submission" date="2021-04" db="EMBL/GenBank/DDBJ databases">
        <title>Genomics, taxonomy and metabolism of representatives of sulfur bacteria of the genus Thiothrix: Thiothrix fructosivorans QT, Thiothrix unzii A1T and three new species, Thiothrix subterranea sp. nov., Thiothrix litoralis sp. nov. and 'Candidatus Thiothrix anitrata' sp. nov.</title>
        <authorList>
            <person name="Ravin N.V."/>
            <person name="Smolyakov D."/>
            <person name="Rudenko T.S."/>
            <person name="Mardanov A.V."/>
            <person name="Beletsky A.V."/>
            <person name="Markov N.D."/>
            <person name="Fomenkov A.I."/>
            <person name="Roberts R.J."/>
            <person name="Karnachuk O.V."/>
            <person name="Novikov A."/>
            <person name="Grabovich M.Y."/>
        </authorList>
    </citation>
    <scope>NUCLEOTIDE SEQUENCE [LARGE SCALE GENOMIC DNA]</scope>
    <source>
        <strain evidence="6 7">AS</strain>
    </source>
</reference>
<dbReference type="EMBL" id="CP072801">
    <property type="protein sequence ID" value="QTR45425.1"/>
    <property type="molecule type" value="Genomic_DNA"/>
</dbReference>
<protein>
    <submittedName>
        <fullName evidence="6">DUF697 domain-containing protein</fullName>
    </submittedName>
</protein>
<keyword evidence="3 5" id="KW-1133">Transmembrane helix</keyword>
<evidence type="ECO:0000313" key="7">
    <source>
        <dbReference type="Proteomes" id="UP000672039"/>
    </source>
</evidence>
<evidence type="ECO:0000256" key="2">
    <source>
        <dbReference type="ARBA" id="ARBA00022692"/>
    </source>
</evidence>
<sequence length="194" mass="21222">MVDDEDIAQFLPSDSPLVRQSEAVRLQAAKGRVRAEKIDSIIKANIIQAVTMGLIPVPLLDVLALTHIQFKMLDELVKLYDIRYTKIERSVVRAFILGSLPVATVTGLSSVLKVMPGVGSFIGGASVSVSAGALTYATGKVFARHFELGGTLDDFNLEKANRQFRQEFRHGKQVAQELVTTQALTFTAEFKEDA</sequence>
<keyword evidence="7" id="KW-1185">Reference proteome</keyword>